<dbReference type="EMBL" id="JAAKZZ010000063">
    <property type="protein sequence ID" value="NGO68521.1"/>
    <property type="molecule type" value="Genomic_DNA"/>
</dbReference>
<dbReference type="RefSeq" id="WP_165298224.1">
    <property type="nucleotide sequence ID" value="NZ_JAAKZZ010000063.1"/>
</dbReference>
<comment type="caution">
    <text evidence="1">The sequence shown here is derived from an EMBL/GenBank/DDBJ whole genome shotgun (WGS) entry which is preliminary data.</text>
</comment>
<evidence type="ECO:0000313" key="1">
    <source>
        <dbReference type="EMBL" id="NGO68521.1"/>
    </source>
</evidence>
<accession>A0A6G4WVM3</accession>
<dbReference type="AlphaFoldDB" id="A0A6G4WVM3"/>
<gene>
    <name evidence="1" type="ORF">G5C65_09165</name>
</gene>
<proteinExistence type="predicted"/>
<name>A0A6G4WVM3_9ACTN</name>
<organism evidence="1 2">
    <name type="scientific">Streptomyces boncukensis</name>
    <dbReference type="NCBI Taxonomy" id="2711219"/>
    <lineage>
        <taxon>Bacteria</taxon>
        <taxon>Bacillati</taxon>
        <taxon>Actinomycetota</taxon>
        <taxon>Actinomycetes</taxon>
        <taxon>Kitasatosporales</taxon>
        <taxon>Streptomycetaceae</taxon>
        <taxon>Streptomyces</taxon>
    </lineage>
</organism>
<keyword evidence="2" id="KW-1185">Reference proteome</keyword>
<evidence type="ECO:0000313" key="2">
    <source>
        <dbReference type="Proteomes" id="UP000477722"/>
    </source>
</evidence>
<protein>
    <submittedName>
        <fullName evidence="1">Uncharacterized protein</fullName>
    </submittedName>
</protein>
<dbReference type="Proteomes" id="UP000477722">
    <property type="component" value="Unassembled WGS sequence"/>
</dbReference>
<sequence>MSSISTASEARALLKLQGLRTPSRQGYQAWSTNPDSCSTVLTLSAGRLYLEALAVDEDFHPTAIDYYVSSTASSPTADQCLVGLYGPSGTLLASETTLFDSTGVVSLDLSAVGELAEGLYRVAFLFNGSTGPQIPRASQSAGGPGLTNIGLSVGDYRAAYNGSSNTSLPDPIDFTANTAYIPLFCAIR</sequence>
<reference evidence="1 2" key="1">
    <citation type="submission" date="2020-02" db="EMBL/GenBank/DDBJ databases">
        <title>Whole-genome analyses of novel actinobacteria.</title>
        <authorList>
            <person name="Sahin N."/>
            <person name="Tatar D."/>
        </authorList>
    </citation>
    <scope>NUCLEOTIDE SEQUENCE [LARGE SCALE GENOMIC DNA]</scope>
    <source>
        <strain evidence="1 2">SB3404</strain>
    </source>
</reference>